<keyword evidence="3" id="KW-1015">Disulfide bond</keyword>
<evidence type="ECO:0000259" key="5">
    <source>
        <dbReference type="PROSITE" id="PS51352"/>
    </source>
</evidence>
<dbReference type="CDD" id="cd02966">
    <property type="entry name" value="TlpA_like_family"/>
    <property type="match status" value="1"/>
</dbReference>
<dbReference type="Gene3D" id="3.40.30.10">
    <property type="entry name" value="Glutaredoxin"/>
    <property type="match status" value="1"/>
</dbReference>
<organism evidence="6 7">
    <name type="scientific">Pasteurella multocida (strain Pm70)</name>
    <dbReference type="NCBI Taxonomy" id="272843"/>
    <lineage>
        <taxon>Bacteria</taxon>
        <taxon>Pseudomonadati</taxon>
        <taxon>Pseudomonadota</taxon>
        <taxon>Gammaproteobacteria</taxon>
        <taxon>Pasteurellales</taxon>
        <taxon>Pasteurellaceae</taxon>
        <taxon>Pasteurella</taxon>
    </lineage>
</organism>
<dbReference type="InterPro" id="IPR000866">
    <property type="entry name" value="AhpC/TSA"/>
</dbReference>
<gene>
    <name evidence="6" type="primary">resA</name>
    <name evidence="6" type="ordered locus">PM0447</name>
</gene>
<dbReference type="GO" id="GO:0030313">
    <property type="term" value="C:cell envelope"/>
    <property type="evidence" value="ECO:0007669"/>
    <property type="project" value="UniProtKB-SubCell"/>
</dbReference>
<dbReference type="InterPro" id="IPR050553">
    <property type="entry name" value="Thioredoxin_ResA/DsbE_sf"/>
</dbReference>
<dbReference type="GO" id="GO:0017004">
    <property type="term" value="P:cytochrome complex assembly"/>
    <property type="evidence" value="ECO:0007669"/>
    <property type="project" value="UniProtKB-KW"/>
</dbReference>
<keyword evidence="7" id="KW-1185">Reference proteome</keyword>
<evidence type="ECO:0000256" key="2">
    <source>
        <dbReference type="ARBA" id="ARBA00022748"/>
    </source>
</evidence>
<dbReference type="Proteomes" id="UP000000809">
    <property type="component" value="Chromosome"/>
</dbReference>
<comment type="subcellular location">
    <subcellularLocation>
        <location evidence="1">Cell envelope</location>
    </subcellularLocation>
</comment>
<dbReference type="GO" id="GO:0016491">
    <property type="term" value="F:oxidoreductase activity"/>
    <property type="evidence" value="ECO:0007669"/>
    <property type="project" value="InterPro"/>
</dbReference>
<dbReference type="PROSITE" id="PS51352">
    <property type="entry name" value="THIOREDOXIN_2"/>
    <property type="match status" value="1"/>
</dbReference>
<name>Q9CNI4_PASMU</name>
<dbReference type="STRING" id="272843.PM0447"/>
<evidence type="ECO:0000256" key="4">
    <source>
        <dbReference type="ARBA" id="ARBA00023284"/>
    </source>
</evidence>
<keyword evidence="2" id="KW-0201">Cytochrome c-type biogenesis</keyword>
<protein>
    <submittedName>
        <fullName evidence="6">ResA</fullName>
    </submittedName>
</protein>
<sequence length="175" mass="19472">MVNSYEKPQMKTSVLLTALFKPLLLCTIVLSCIGCKEDIAVIGKQAPEIAVFDLVGTQRSLNEGKGKTILLNFWSETCGVCIAELKTFEQLLQSYPQNNLHIIAINVDGDKADTQALVKKREISLLVVKDQLKITAERYQLVGTPTSFVIDPEGKILYKFEGLIPTQDLHLFFKG</sequence>
<evidence type="ECO:0000313" key="7">
    <source>
        <dbReference type="Proteomes" id="UP000000809"/>
    </source>
</evidence>
<dbReference type="PROSITE" id="PS51257">
    <property type="entry name" value="PROKAR_LIPOPROTEIN"/>
    <property type="match status" value="1"/>
</dbReference>
<dbReference type="InterPro" id="IPR013766">
    <property type="entry name" value="Thioredoxin_domain"/>
</dbReference>
<evidence type="ECO:0000313" key="6">
    <source>
        <dbReference type="EMBL" id="AAK02531.1"/>
    </source>
</evidence>
<accession>Q9CNI4</accession>
<reference evidence="6 7" key="1">
    <citation type="journal article" date="2001" name="Proc. Natl. Acad. Sci. U.S.A.">
        <title>Complete genomic sequence of Pasteurella multocida Pm70.</title>
        <authorList>
            <person name="May B.J."/>
            <person name="Zhang Q."/>
            <person name="Li L.L."/>
            <person name="Paustian M.L."/>
            <person name="Whittam T.S."/>
            <person name="Kapur V."/>
        </authorList>
    </citation>
    <scope>NUCLEOTIDE SEQUENCE [LARGE SCALE GENOMIC DNA]</scope>
    <source>
        <strain evidence="6 7">Pm70</strain>
    </source>
</reference>
<dbReference type="HOGENOM" id="CLU_042529_11_2_6"/>
<dbReference type="AlphaFoldDB" id="Q9CNI4"/>
<dbReference type="EnsemblBacteria" id="AAK02531">
    <property type="protein sequence ID" value="AAK02531"/>
    <property type="gene ID" value="PM0447"/>
</dbReference>
<dbReference type="EMBL" id="AE004439">
    <property type="protein sequence ID" value="AAK02531.1"/>
    <property type="molecule type" value="Genomic_DNA"/>
</dbReference>
<evidence type="ECO:0000256" key="3">
    <source>
        <dbReference type="ARBA" id="ARBA00023157"/>
    </source>
</evidence>
<dbReference type="PANTHER" id="PTHR42852">
    <property type="entry name" value="THIOL:DISULFIDE INTERCHANGE PROTEIN DSBE"/>
    <property type="match status" value="1"/>
</dbReference>
<dbReference type="InterPro" id="IPR036249">
    <property type="entry name" value="Thioredoxin-like_sf"/>
</dbReference>
<dbReference type="GO" id="GO:0016209">
    <property type="term" value="F:antioxidant activity"/>
    <property type="evidence" value="ECO:0007669"/>
    <property type="project" value="InterPro"/>
</dbReference>
<dbReference type="SUPFAM" id="SSF52833">
    <property type="entry name" value="Thioredoxin-like"/>
    <property type="match status" value="1"/>
</dbReference>
<dbReference type="PANTHER" id="PTHR42852:SF6">
    <property type="entry name" value="THIOL:DISULFIDE INTERCHANGE PROTEIN DSBE"/>
    <property type="match status" value="1"/>
</dbReference>
<proteinExistence type="predicted"/>
<feature type="domain" description="Thioredoxin" evidence="5">
    <location>
        <begin position="40"/>
        <end position="175"/>
    </location>
</feature>
<dbReference type="KEGG" id="pmu:PM0447"/>
<evidence type="ECO:0000256" key="1">
    <source>
        <dbReference type="ARBA" id="ARBA00004196"/>
    </source>
</evidence>
<keyword evidence="4" id="KW-0676">Redox-active center</keyword>
<dbReference type="Pfam" id="PF00578">
    <property type="entry name" value="AhpC-TSA"/>
    <property type="match status" value="1"/>
</dbReference>